<dbReference type="InterPro" id="IPR001876">
    <property type="entry name" value="Znf_RanBP2"/>
</dbReference>
<feature type="non-terminal residue" evidence="6">
    <location>
        <position position="1"/>
    </location>
</feature>
<sequence length="110" mass="11475">SAAIGDWDCPSCGDLQFARNMQCRKCGTPKPGMAGGLTAPTMGGGCGFAPMKAAPAAAGGPNSSIYIDGMPAEMDESQVKITFEAYGVLSAVKRVTQSLWMLTFESMEDE</sequence>
<accession>A0ABN9WUY3</accession>
<dbReference type="InterPro" id="IPR035979">
    <property type="entry name" value="RBD_domain_sf"/>
</dbReference>
<dbReference type="InterPro" id="IPR036443">
    <property type="entry name" value="Znf_RanBP2_sf"/>
</dbReference>
<dbReference type="Gene3D" id="4.10.1060.10">
    <property type="entry name" value="Zinc finger, RanBP2-type"/>
    <property type="match status" value="1"/>
</dbReference>
<evidence type="ECO:0000256" key="4">
    <source>
        <dbReference type="PROSITE-ProRule" id="PRU00322"/>
    </source>
</evidence>
<comment type="caution">
    <text evidence="6">The sequence shown here is derived from an EMBL/GenBank/DDBJ whole genome shotgun (WGS) entry which is preliminary data.</text>
</comment>
<keyword evidence="3" id="KW-0862">Zinc</keyword>
<organism evidence="6 7">
    <name type="scientific">Prorocentrum cordatum</name>
    <dbReference type="NCBI Taxonomy" id="2364126"/>
    <lineage>
        <taxon>Eukaryota</taxon>
        <taxon>Sar</taxon>
        <taxon>Alveolata</taxon>
        <taxon>Dinophyceae</taxon>
        <taxon>Prorocentrales</taxon>
        <taxon>Prorocentraceae</taxon>
        <taxon>Prorocentrum</taxon>
    </lineage>
</organism>
<gene>
    <name evidence="6" type="ORF">PCOR1329_LOCUS69911</name>
</gene>
<evidence type="ECO:0000313" key="6">
    <source>
        <dbReference type="EMBL" id="CAK0889363.1"/>
    </source>
</evidence>
<evidence type="ECO:0000259" key="5">
    <source>
        <dbReference type="PROSITE" id="PS50199"/>
    </source>
</evidence>
<name>A0ABN9WUY3_9DINO</name>
<feature type="domain" description="RanBP2-type" evidence="5">
    <location>
        <begin position="3"/>
        <end position="32"/>
    </location>
</feature>
<proteinExistence type="predicted"/>
<evidence type="ECO:0000256" key="2">
    <source>
        <dbReference type="ARBA" id="ARBA00022771"/>
    </source>
</evidence>
<dbReference type="SMART" id="SM00547">
    <property type="entry name" value="ZnF_RBZ"/>
    <property type="match status" value="1"/>
</dbReference>
<reference evidence="6" key="1">
    <citation type="submission" date="2023-10" db="EMBL/GenBank/DDBJ databases">
        <authorList>
            <person name="Chen Y."/>
            <person name="Shah S."/>
            <person name="Dougan E. K."/>
            <person name="Thang M."/>
            <person name="Chan C."/>
        </authorList>
    </citation>
    <scope>NUCLEOTIDE SEQUENCE [LARGE SCALE GENOMIC DNA]</scope>
</reference>
<keyword evidence="7" id="KW-1185">Reference proteome</keyword>
<evidence type="ECO:0000256" key="3">
    <source>
        <dbReference type="ARBA" id="ARBA00022833"/>
    </source>
</evidence>
<dbReference type="Proteomes" id="UP001189429">
    <property type="component" value="Unassembled WGS sequence"/>
</dbReference>
<protein>
    <recommendedName>
        <fullName evidence="5">RanBP2-type domain-containing protein</fullName>
    </recommendedName>
</protein>
<evidence type="ECO:0000313" key="7">
    <source>
        <dbReference type="Proteomes" id="UP001189429"/>
    </source>
</evidence>
<dbReference type="SUPFAM" id="SSF90209">
    <property type="entry name" value="Ran binding protein zinc finger-like"/>
    <property type="match status" value="1"/>
</dbReference>
<dbReference type="EMBL" id="CAUYUJ010019200">
    <property type="protein sequence ID" value="CAK0889363.1"/>
    <property type="molecule type" value="Genomic_DNA"/>
</dbReference>
<dbReference type="SUPFAM" id="SSF54928">
    <property type="entry name" value="RNA-binding domain, RBD"/>
    <property type="match status" value="1"/>
</dbReference>
<keyword evidence="1" id="KW-0479">Metal-binding</keyword>
<dbReference type="PROSITE" id="PS50199">
    <property type="entry name" value="ZF_RANBP2_2"/>
    <property type="match status" value="1"/>
</dbReference>
<keyword evidence="2 4" id="KW-0863">Zinc-finger</keyword>
<evidence type="ECO:0000256" key="1">
    <source>
        <dbReference type="ARBA" id="ARBA00022723"/>
    </source>
</evidence>